<dbReference type="InterPro" id="IPR001487">
    <property type="entry name" value="Bromodomain"/>
</dbReference>
<sequence>MEEMGPTKRNFRAKRKASTKVLRPRIKRKQKVEVASLNKRKKIEVAQNIEEKPGDTYCWLCHKICQDRTCGCKRVYHKRCLEKMSLAFKYNKCPECQVKTEKRPDLSRPFTRGLKVYLESAVQLITDKHKTKRLSWSQNTDLIGSINIETLLKKVQDGVYKTTAEFFSDVKWLYHNSCILNGENSKQTKDINKAINDFKEELYDMEACPECYYHLNVMEGNDSDIENSFARLCDPPHDIVWARVHGHPFWPAKLLKVTNGKARVRFFGKHEKADVAIHTIFYISVSHPSHTSKDIKAGDAHTSLDYAFAKEELLAYIRIYERNIGKFLFCGRRVLYASINDSSRELIKTQNLTNKACLTKNTNENVMSINSPAFGRFLPSRSMSNFPSESFERDNLSANRDVLSDTSFCMDSPSFENISSDIGNYASTSSRVVISGLQNVGNTMDPNTPSRNSSFQDTSSNPTSSCMSPCSTTSFRSIKIKEENCDLDEPHRISSVYSTSSLSGDLLQLLFQGVTVAEPEQVVEEVVVKEEILESDPPNNELEGNEYRSAGVSTNDISNLMESLITSVSSESTDNYIQERRINGTEGEGNAASNENFTTRIPSIVVHQPENRSDINSTEVLDHFNCGIDQTDRVSNNVAQESLHNVSVALPSSSKITEIDLTGDDDNGNSSMSLSNLFVKNPKMQQVLANTQKQLGHFLTTRKNSKSKLVRSEINLNTFRKNLMQRNKICDGIYNFLNIKV</sequence>
<organism evidence="7 8">
    <name type="scientific">Oedothorax gibbosus</name>
    <dbReference type="NCBI Taxonomy" id="931172"/>
    <lineage>
        <taxon>Eukaryota</taxon>
        <taxon>Metazoa</taxon>
        <taxon>Ecdysozoa</taxon>
        <taxon>Arthropoda</taxon>
        <taxon>Chelicerata</taxon>
        <taxon>Arachnida</taxon>
        <taxon>Araneae</taxon>
        <taxon>Araneomorphae</taxon>
        <taxon>Entelegynae</taxon>
        <taxon>Araneoidea</taxon>
        <taxon>Linyphiidae</taxon>
        <taxon>Erigoninae</taxon>
        <taxon>Oedothorax</taxon>
    </lineage>
</organism>
<dbReference type="Proteomes" id="UP000827092">
    <property type="component" value="Unassembled WGS sequence"/>
</dbReference>
<dbReference type="EMBL" id="JAFNEN010000138">
    <property type="protein sequence ID" value="KAG8192536.1"/>
    <property type="molecule type" value="Genomic_DNA"/>
</dbReference>
<evidence type="ECO:0000256" key="3">
    <source>
        <dbReference type="ARBA" id="ARBA00022833"/>
    </source>
</evidence>
<evidence type="ECO:0000313" key="7">
    <source>
        <dbReference type="EMBL" id="KAG8192536.1"/>
    </source>
</evidence>
<evidence type="ECO:0000256" key="1">
    <source>
        <dbReference type="ARBA" id="ARBA00022723"/>
    </source>
</evidence>
<dbReference type="InterPro" id="IPR036427">
    <property type="entry name" value="Bromodomain-like_sf"/>
</dbReference>
<dbReference type="GO" id="GO:0003714">
    <property type="term" value="F:transcription corepressor activity"/>
    <property type="evidence" value="ECO:0007669"/>
    <property type="project" value="TreeGrafter"/>
</dbReference>
<keyword evidence="8" id="KW-1185">Reference proteome</keyword>
<dbReference type="InterPro" id="IPR000313">
    <property type="entry name" value="PWWP_dom"/>
</dbReference>
<dbReference type="SUPFAM" id="SSF47370">
    <property type="entry name" value="Bromodomain"/>
    <property type="match status" value="1"/>
</dbReference>
<dbReference type="Gene3D" id="2.30.30.140">
    <property type="match status" value="1"/>
</dbReference>
<dbReference type="GO" id="GO:0008270">
    <property type="term" value="F:zinc ion binding"/>
    <property type="evidence" value="ECO:0007669"/>
    <property type="project" value="UniProtKB-KW"/>
</dbReference>
<evidence type="ECO:0000259" key="6">
    <source>
        <dbReference type="PROSITE" id="PS50812"/>
    </source>
</evidence>
<keyword evidence="4" id="KW-0103">Bromodomain</keyword>
<comment type="caution">
    <text evidence="7">The sequence shown here is derived from an EMBL/GenBank/DDBJ whole genome shotgun (WGS) entry which is preliminary data.</text>
</comment>
<proteinExistence type="predicted"/>
<evidence type="ECO:0000313" key="8">
    <source>
        <dbReference type="Proteomes" id="UP000827092"/>
    </source>
</evidence>
<dbReference type="PANTHER" id="PTHR46453:SF5">
    <property type="entry name" value="PROTEIN KINASE C-BINDING PROTEIN 1 ISOFORM X1"/>
    <property type="match status" value="1"/>
</dbReference>
<gene>
    <name evidence="7" type="ORF">JTE90_015171</name>
</gene>
<dbReference type="Pfam" id="PF00439">
    <property type="entry name" value="Bromodomain"/>
    <property type="match status" value="1"/>
</dbReference>
<feature type="compositionally biased region" description="Low complexity" evidence="5">
    <location>
        <begin position="458"/>
        <end position="470"/>
    </location>
</feature>
<evidence type="ECO:0000256" key="5">
    <source>
        <dbReference type="SAM" id="MobiDB-lite"/>
    </source>
</evidence>
<feature type="compositionally biased region" description="Polar residues" evidence="5">
    <location>
        <begin position="440"/>
        <end position="457"/>
    </location>
</feature>
<dbReference type="Gene3D" id="1.20.920.10">
    <property type="entry name" value="Bromodomain-like"/>
    <property type="match status" value="1"/>
</dbReference>
<evidence type="ECO:0000256" key="2">
    <source>
        <dbReference type="ARBA" id="ARBA00022771"/>
    </source>
</evidence>
<dbReference type="PROSITE" id="PS50812">
    <property type="entry name" value="PWWP"/>
    <property type="match status" value="1"/>
</dbReference>
<dbReference type="GO" id="GO:0005634">
    <property type="term" value="C:nucleus"/>
    <property type="evidence" value="ECO:0007669"/>
    <property type="project" value="TreeGrafter"/>
</dbReference>
<protein>
    <recommendedName>
        <fullName evidence="6">PWWP domain-containing protein</fullName>
    </recommendedName>
</protein>
<name>A0AAV6VA69_9ARAC</name>
<dbReference type="SUPFAM" id="SSF63748">
    <property type="entry name" value="Tudor/PWWP/MBT"/>
    <property type="match status" value="1"/>
</dbReference>
<dbReference type="GO" id="GO:0005737">
    <property type="term" value="C:cytoplasm"/>
    <property type="evidence" value="ECO:0007669"/>
    <property type="project" value="TreeGrafter"/>
</dbReference>
<evidence type="ECO:0000256" key="4">
    <source>
        <dbReference type="ARBA" id="ARBA00023117"/>
    </source>
</evidence>
<feature type="region of interest" description="Disordered" evidence="5">
    <location>
        <begin position="440"/>
        <end position="470"/>
    </location>
</feature>
<feature type="domain" description="PWWP" evidence="6">
    <location>
        <begin position="236"/>
        <end position="286"/>
    </location>
</feature>
<dbReference type="PANTHER" id="PTHR46453">
    <property type="entry name" value="PROTEIN KINASE C-BINDING PROTEIN 1"/>
    <property type="match status" value="1"/>
</dbReference>
<accession>A0AAV6VA69</accession>
<reference evidence="7 8" key="1">
    <citation type="journal article" date="2022" name="Nat. Ecol. Evol.">
        <title>A masculinizing supergene underlies an exaggerated male reproductive morph in a spider.</title>
        <authorList>
            <person name="Hendrickx F."/>
            <person name="De Corte Z."/>
            <person name="Sonet G."/>
            <person name="Van Belleghem S.M."/>
            <person name="Kostlbacher S."/>
            <person name="Vangestel C."/>
        </authorList>
    </citation>
    <scope>NUCLEOTIDE SEQUENCE [LARGE SCALE GENOMIC DNA]</scope>
    <source>
        <strain evidence="7">W744_W776</strain>
    </source>
</reference>
<keyword evidence="1" id="KW-0479">Metal-binding</keyword>
<keyword evidence="3" id="KW-0862">Zinc</keyword>
<keyword evidence="2" id="KW-0863">Zinc-finger</keyword>
<dbReference type="AlphaFoldDB" id="A0AAV6VA69"/>